<gene>
    <name evidence="2" type="ORF">Vbra_1465</name>
</gene>
<evidence type="ECO:0000313" key="3">
    <source>
        <dbReference type="Proteomes" id="UP000041254"/>
    </source>
</evidence>
<dbReference type="Proteomes" id="UP000041254">
    <property type="component" value="Unassembled WGS sequence"/>
</dbReference>
<keyword evidence="1" id="KW-1133">Transmembrane helix</keyword>
<name>A0A0G4E8M5_VITBC</name>
<sequence length="210" mass="23090">MAYVLFPRMLQAEAINLTDKLLYSLLISIFDLVADILAPYSILLYLRTERFLKGWSCTRKRLLTAHDVTDTSVTVAAASEEAIAGPSAAEKDAASSPMSHQSHSLLSAALSFISTEPRGMKTSQGLQLALARLEVTPRRSLAEQVHIWSLTEMVAMLYTNVGVLGASVRRKGISPLHFLEGLATIFVLILIECTFEALVFSGWRGTICRF</sequence>
<proteinExistence type="predicted"/>
<evidence type="ECO:0000256" key="1">
    <source>
        <dbReference type="SAM" id="Phobius"/>
    </source>
</evidence>
<feature type="transmembrane region" description="Helical" evidence="1">
    <location>
        <begin position="21"/>
        <end position="46"/>
    </location>
</feature>
<keyword evidence="1" id="KW-0812">Transmembrane</keyword>
<accession>A0A0G4E8M5</accession>
<dbReference type="PhylomeDB" id="A0A0G4E8M5"/>
<keyword evidence="3" id="KW-1185">Reference proteome</keyword>
<evidence type="ECO:0000313" key="2">
    <source>
        <dbReference type="EMBL" id="CEL91862.1"/>
    </source>
</evidence>
<dbReference type="VEuPathDB" id="CryptoDB:Vbra_1465"/>
<dbReference type="EMBL" id="CDMY01000027">
    <property type="protein sequence ID" value="CEL91862.1"/>
    <property type="molecule type" value="Genomic_DNA"/>
</dbReference>
<organism evidence="2 3">
    <name type="scientific">Vitrella brassicaformis (strain CCMP3155)</name>
    <dbReference type="NCBI Taxonomy" id="1169540"/>
    <lineage>
        <taxon>Eukaryota</taxon>
        <taxon>Sar</taxon>
        <taxon>Alveolata</taxon>
        <taxon>Colpodellida</taxon>
        <taxon>Vitrellaceae</taxon>
        <taxon>Vitrella</taxon>
    </lineage>
</organism>
<protein>
    <submittedName>
        <fullName evidence="2">Uncharacterized protein</fullName>
    </submittedName>
</protein>
<keyword evidence="1" id="KW-0472">Membrane</keyword>
<dbReference type="InParanoid" id="A0A0G4E8M5"/>
<reference evidence="2 3" key="1">
    <citation type="submission" date="2014-11" db="EMBL/GenBank/DDBJ databases">
        <authorList>
            <person name="Zhu J."/>
            <person name="Qi W."/>
            <person name="Song R."/>
        </authorList>
    </citation>
    <scope>NUCLEOTIDE SEQUENCE [LARGE SCALE GENOMIC DNA]</scope>
</reference>
<feature type="transmembrane region" description="Helical" evidence="1">
    <location>
        <begin position="178"/>
        <end position="203"/>
    </location>
</feature>
<dbReference type="AlphaFoldDB" id="A0A0G4E8M5"/>